<evidence type="ECO:0000313" key="1">
    <source>
        <dbReference type="EMBL" id="KAH7544536.1"/>
    </source>
</evidence>
<protein>
    <submittedName>
        <fullName evidence="1">Uncharacterized protein</fullName>
    </submittedName>
</protein>
<evidence type="ECO:0000313" key="2">
    <source>
        <dbReference type="Proteomes" id="UP000827721"/>
    </source>
</evidence>
<comment type="caution">
    <text evidence="1">The sequence shown here is derived from an EMBL/GenBank/DDBJ whole genome shotgun (WGS) entry which is preliminary data.</text>
</comment>
<dbReference type="Proteomes" id="UP000827721">
    <property type="component" value="Unassembled WGS sequence"/>
</dbReference>
<keyword evidence="2" id="KW-1185">Reference proteome</keyword>
<organism evidence="1 2">
    <name type="scientific">Xanthoceras sorbifolium</name>
    <dbReference type="NCBI Taxonomy" id="99658"/>
    <lineage>
        <taxon>Eukaryota</taxon>
        <taxon>Viridiplantae</taxon>
        <taxon>Streptophyta</taxon>
        <taxon>Embryophyta</taxon>
        <taxon>Tracheophyta</taxon>
        <taxon>Spermatophyta</taxon>
        <taxon>Magnoliopsida</taxon>
        <taxon>eudicotyledons</taxon>
        <taxon>Gunneridae</taxon>
        <taxon>Pentapetalae</taxon>
        <taxon>rosids</taxon>
        <taxon>malvids</taxon>
        <taxon>Sapindales</taxon>
        <taxon>Sapindaceae</taxon>
        <taxon>Xanthoceroideae</taxon>
        <taxon>Xanthoceras</taxon>
    </lineage>
</organism>
<proteinExistence type="predicted"/>
<name>A0ABQ8H2V0_9ROSI</name>
<dbReference type="EMBL" id="JAFEMO010000015">
    <property type="protein sequence ID" value="KAH7544536.1"/>
    <property type="molecule type" value="Genomic_DNA"/>
</dbReference>
<reference evidence="1 2" key="1">
    <citation type="submission" date="2021-02" db="EMBL/GenBank/DDBJ databases">
        <title>Plant Genome Project.</title>
        <authorList>
            <person name="Zhang R.-G."/>
        </authorList>
    </citation>
    <scope>NUCLEOTIDE SEQUENCE [LARGE SCALE GENOMIC DNA]</scope>
    <source>
        <tissue evidence="1">Leaves</tissue>
    </source>
</reference>
<gene>
    <name evidence="1" type="ORF">JRO89_XS15G0182400</name>
</gene>
<sequence length="90" mass="10341">MHHGVTVQQCCLIESGNAKMKCYDYASELLKQQAMLMKMPLILNKKLLLVVEFEAWNEVWFRGACLHLPNVVGVGVTDRMTFKLLRNIEC</sequence>
<accession>A0ABQ8H2V0</accession>